<dbReference type="FunFam" id="3.40.309.10:FF:000012">
    <property type="entry name" value="Betaine aldehyde dehydrogenase"/>
    <property type="match status" value="1"/>
</dbReference>
<dbReference type="AlphaFoldDB" id="A0A520KYF3"/>
<gene>
    <name evidence="7" type="ORF">EF807_01850</name>
</gene>
<evidence type="ECO:0000313" key="7">
    <source>
        <dbReference type="EMBL" id="RZN71974.1"/>
    </source>
</evidence>
<organism evidence="7 8">
    <name type="scientific">Candidatus Methanolliviera hydrocarbonicum</name>
    <dbReference type="NCBI Taxonomy" id="2491085"/>
    <lineage>
        <taxon>Archaea</taxon>
        <taxon>Methanobacteriati</taxon>
        <taxon>Methanobacteriota</taxon>
        <taxon>Candidatus Methanoliparia</taxon>
        <taxon>Candidatus Methanoliparales</taxon>
        <taxon>Candidatus Methanollivieraceae</taxon>
        <taxon>Candidatus Methanolliviera</taxon>
    </lineage>
</organism>
<evidence type="ECO:0000256" key="5">
    <source>
        <dbReference type="RuleBase" id="RU003345"/>
    </source>
</evidence>
<evidence type="ECO:0000313" key="8">
    <source>
        <dbReference type="Proteomes" id="UP000320766"/>
    </source>
</evidence>
<dbReference type="InterPro" id="IPR016161">
    <property type="entry name" value="Ald_DH/histidinol_DH"/>
</dbReference>
<dbReference type="FunFam" id="3.40.605.10:FF:000007">
    <property type="entry name" value="NAD/NADP-dependent betaine aldehyde dehydrogenase"/>
    <property type="match status" value="1"/>
</dbReference>
<evidence type="ECO:0000256" key="2">
    <source>
        <dbReference type="ARBA" id="ARBA00011881"/>
    </source>
</evidence>
<dbReference type="SUPFAM" id="SSF53720">
    <property type="entry name" value="ALDH-like"/>
    <property type="match status" value="1"/>
</dbReference>
<keyword evidence="3 5" id="KW-0560">Oxidoreductase</keyword>
<evidence type="ECO:0000259" key="6">
    <source>
        <dbReference type="Pfam" id="PF00171"/>
    </source>
</evidence>
<dbReference type="EMBL" id="RXIL01000033">
    <property type="protein sequence ID" value="RZN71974.1"/>
    <property type="molecule type" value="Genomic_DNA"/>
</dbReference>
<comment type="caution">
    <text evidence="7">The sequence shown here is derived from an EMBL/GenBank/DDBJ whole genome shotgun (WGS) entry which is preliminary data.</text>
</comment>
<protein>
    <submittedName>
        <fullName evidence="7">Aldehyde dehydrogenase family protein</fullName>
    </submittedName>
</protein>
<dbReference type="Gene3D" id="3.40.309.10">
    <property type="entry name" value="Aldehyde Dehydrogenase, Chain A, domain 2"/>
    <property type="match status" value="1"/>
</dbReference>
<dbReference type="Gene3D" id="3.40.605.10">
    <property type="entry name" value="Aldehyde Dehydrogenase, Chain A, domain 1"/>
    <property type="match status" value="1"/>
</dbReference>
<dbReference type="InterPro" id="IPR016163">
    <property type="entry name" value="Ald_DH_C"/>
</dbReference>
<evidence type="ECO:0000256" key="3">
    <source>
        <dbReference type="ARBA" id="ARBA00023002"/>
    </source>
</evidence>
<name>A0A520KYF3_9EURY</name>
<comment type="similarity">
    <text evidence="1 5">Belongs to the aldehyde dehydrogenase family.</text>
</comment>
<accession>A0A520KYF3</accession>
<feature type="domain" description="Aldehyde dehydrogenase" evidence="6">
    <location>
        <begin position="19"/>
        <end position="484"/>
    </location>
</feature>
<proteinExistence type="inferred from homology"/>
<dbReference type="PANTHER" id="PTHR42804">
    <property type="entry name" value="ALDEHYDE DEHYDROGENASE"/>
    <property type="match status" value="1"/>
</dbReference>
<evidence type="ECO:0000256" key="4">
    <source>
        <dbReference type="PROSITE-ProRule" id="PRU10007"/>
    </source>
</evidence>
<reference evidence="7 8" key="1">
    <citation type="journal article" date="2019" name="Nat. Microbiol.">
        <title>Wide diversity of methane and short-chain alkane metabolisms in uncultured archaea.</title>
        <authorList>
            <person name="Borrel G."/>
            <person name="Adam P.S."/>
            <person name="McKay L.J."/>
            <person name="Chen L.X."/>
            <person name="Sierra-Garcia I.N."/>
            <person name="Sieber C.M."/>
            <person name="Letourneur Q."/>
            <person name="Ghozlane A."/>
            <person name="Andersen G.L."/>
            <person name="Li W.J."/>
            <person name="Hallam S.J."/>
            <person name="Muyzer G."/>
            <person name="de Oliveira V.M."/>
            <person name="Inskeep W.P."/>
            <person name="Banfield J.F."/>
            <person name="Gribaldo S."/>
        </authorList>
    </citation>
    <scope>NUCLEOTIDE SEQUENCE [LARGE SCALE GENOMIC DNA]</scope>
    <source>
        <strain evidence="7">NM1b</strain>
    </source>
</reference>
<dbReference type="InterPro" id="IPR029510">
    <property type="entry name" value="Ald_DH_CS_GLU"/>
</dbReference>
<dbReference type="InterPro" id="IPR015590">
    <property type="entry name" value="Aldehyde_DH_dom"/>
</dbReference>
<dbReference type="PANTHER" id="PTHR42804:SF1">
    <property type="entry name" value="ALDEHYDE DEHYDROGENASE-RELATED"/>
    <property type="match status" value="1"/>
</dbReference>
<dbReference type="PROSITE" id="PS00687">
    <property type="entry name" value="ALDEHYDE_DEHYDR_GLU"/>
    <property type="match status" value="1"/>
</dbReference>
<dbReference type="Pfam" id="PF00171">
    <property type="entry name" value="Aldedh"/>
    <property type="match status" value="1"/>
</dbReference>
<evidence type="ECO:0000256" key="1">
    <source>
        <dbReference type="ARBA" id="ARBA00009986"/>
    </source>
</evidence>
<dbReference type="Proteomes" id="UP000320766">
    <property type="component" value="Unassembled WGS sequence"/>
</dbReference>
<feature type="active site" evidence="4">
    <location>
        <position position="257"/>
    </location>
</feature>
<dbReference type="InterPro" id="IPR016162">
    <property type="entry name" value="Ald_DH_N"/>
</dbReference>
<dbReference type="GO" id="GO:0016620">
    <property type="term" value="F:oxidoreductase activity, acting on the aldehyde or oxo group of donors, NAD or NADP as acceptor"/>
    <property type="evidence" value="ECO:0007669"/>
    <property type="project" value="InterPro"/>
</dbReference>
<comment type="subunit">
    <text evidence="2">Homotetramer.</text>
</comment>
<sequence>MVKYKEKLEEQKVFIDGEWTTSSKGDTYSIINPSTGKTFVECQKCDVEDTKRAIDVARDAFDNGPWPEMSLEERTKIFYKVADMMAKKSWQLSKLDAMCNGIPALSHLIMVLSSVPLYKYICTQAKKVLEPKKVSTLYPVDSTVLRDPDGVTALIAPWNGPIWIESAKLAPALIVGNTAVLKPASQTPLTALEIAKIFEKAGLPKGVLNVITGPGSVVGAEMAKSEKVDHVSLTGETITGKEIVKNAIGNLKKVSLELGGKSANIIFDDFPIEDAVNMAAVGGYFLNGELCIENTRILMQERIHKKVAKKFAELSKSLRLGNALSLNTNIGPLVTEGQMERNLKYIESGKEEGATLLCGGYRPQEGELKDGFFVAPTVFDNVSNDMKIAREEIFGPVLSVIPFSTEEEAIEIANDTTYGLGGAVMTKDRKRGMRVAKKMRTGSVFVNTVHILQGETPFGGYKQSGWGREMSELSVEEFTQPKSITADWGGFTKYFVELVQLH</sequence>